<dbReference type="RefSeq" id="WP_214171534.1">
    <property type="nucleotide sequence ID" value="NZ_JAHCVJ010000004.1"/>
</dbReference>
<comment type="caution">
    <text evidence="1">The sequence shown here is derived from an EMBL/GenBank/DDBJ whole genome shotgun (WGS) entry which is preliminary data.</text>
</comment>
<dbReference type="Proteomes" id="UP000811899">
    <property type="component" value="Unassembled WGS sequence"/>
</dbReference>
<protein>
    <recommendedName>
        <fullName evidence="4">Toxin-antitoxin system HicB family antitoxin</fullName>
    </recommendedName>
</protein>
<dbReference type="EMBL" id="JAHCVJ010000006">
    <property type="protein sequence ID" value="MBT0665726.1"/>
    <property type="molecule type" value="Genomic_DNA"/>
</dbReference>
<dbReference type="EMBL" id="JAHCVJ010000004">
    <property type="protein sequence ID" value="MBT0664750.1"/>
    <property type="molecule type" value="Genomic_DNA"/>
</dbReference>
<evidence type="ECO:0000313" key="1">
    <source>
        <dbReference type="EMBL" id="MBT0664750.1"/>
    </source>
</evidence>
<evidence type="ECO:0000313" key="3">
    <source>
        <dbReference type="Proteomes" id="UP000811899"/>
    </source>
</evidence>
<accession>A0AAW4L847</accession>
<proteinExistence type="predicted"/>
<sequence length="60" mass="6867">MPKMKEHPRYNIISTRIDDHLHADVVAAAGDNLSNYLRLALEEKIIRDQQRALDAHLADC</sequence>
<dbReference type="AlphaFoldDB" id="A0AAW4L847"/>
<reference evidence="1 3" key="1">
    <citation type="submission" date="2021-05" db="EMBL/GenBank/DDBJ databases">
        <title>The draft genome of Geobacter pelophilus DSM 12255.</title>
        <authorList>
            <person name="Xu Z."/>
            <person name="Masuda Y."/>
            <person name="Itoh H."/>
            <person name="Senoo K."/>
        </authorList>
    </citation>
    <scope>NUCLEOTIDE SEQUENCE [LARGE SCALE GENOMIC DNA]</scope>
    <source>
        <strain evidence="1 3">DSM 12255</strain>
    </source>
</reference>
<gene>
    <name evidence="1" type="ORF">KI809_10605</name>
    <name evidence="2" type="ORF">KI809_15560</name>
</gene>
<keyword evidence="3" id="KW-1185">Reference proteome</keyword>
<name>A0AAW4L847_9BACT</name>
<organism evidence="1 3">
    <name type="scientific">Geoanaerobacter pelophilus</name>
    <dbReference type="NCBI Taxonomy" id="60036"/>
    <lineage>
        <taxon>Bacteria</taxon>
        <taxon>Pseudomonadati</taxon>
        <taxon>Thermodesulfobacteriota</taxon>
        <taxon>Desulfuromonadia</taxon>
        <taxon>Geobacterales</taxon>
        <taxon>Geobacteraceae</taxon>
        <taxon>Geoanaerobacter</taxon>
    </lineage>
</organism>
<evidence type="ECO:0008006" key="4">
    <source>
        <dbReference type="Google" id="ProtNLM"/>
    </source>
</evidence>
<evidence type="ECO:0000313" key="2">
    <source>
        <dbReference type="EMBL" id="MBT0665726.1"/>
    </source>
</evidence>